<dbReference type="Proteomes" id="UP000054785">
    <property type="component" value="Unassembled WGS sequence"/>
</dbReference>
<dbReference type="AlphaFoldDB" id="A0A0W0TXU2"/>
<keyword evidence="4" id="KW-0472">Membrane</keyword>
<dbReference type="EMBL" id="LNYC01000037">
    <property type="protein sequence ID" value="KTD00137.1"/>
    <property type="molecule type" value="Genomic_DNA"/>
</dbReference>
<dbReference type="Pfam" id="PF04357">
    <property type="entry name" value="TamB"/>
    <property type="match status" value="1"/>
</dbReference>
<accession>A0A0W0TXU2</accession>
<evidence type="ECO:0000313" key="6">
    <source>
        <dbReference type="EMBL" id="KTD00137.1"/>
    </source>
</evidence>
<evidence type="ECO:0000256" key="4">
    <source>
        <dbReference type="ARBA" id="ARBA00023136"/>
    </source>
</evidence>
<comment type="caution">
    <text evidence="6">The sequence shown here is derived from an EMBL/GenBank/DDBJ whole genome shotgun (WGS) entry which is preliminary data.</text>
</comment>
<reference evidence="6 7" key="1">
    <citation type="submission" date="2015-11" db="EMBL/GenBank/DDBJ databases">
        <title>Genomic analysis of 38 Legionella species identifies large and diverse effector repertoires.</title>
        <authorList>
            <person name="Burstein D."/>
            <person name="Amaro F."/>
            <person name="Zusman T."/>
            <person name="Lifshitz Z."/>
            <person name="Cohen O."/>
            <person name="Gilbert J.A."/>
            <person name="Pupko T."/>
            <person name="Shuman H.A."/>
            <person name="Segal G."/>
        </authorList>
    </citation>
    <scope>NUCLEOTIDE SEQUENCE [LARGE SCALE GENOMIC DNA]</scope>
    <source>
        <strain evidence="6 7">ATCC 49504</strain>
    </source>
</reference>
<dbReference type="PATRIC" id="fig|45065.4.peg.1124"/>
<keyword evidence="3" id="KW-1133">Transmembrane helix</keyword>
<dbReference type="InterPro" id="IPR007452">
    <property type="entry name" value="TamB_C"/>
</dbReference>
<feature type="domain" description="Translocation and assembly module TamB C-terminal" evidence="5">
    <location>
        <begin position="316"/>
        <end position="666"/>
    </location>
</feature>
<dbReference type="PANTHER" id="PTHR36985:SF1">
    <property type="entry name" value="TRANSLOCATION AND ASSEMBLY MODULE SUBUNIT TAMB"/>
    <property type="match status" value="1"/>
</dbReference>
<comment type="subcellular location">
    <subcellularLocation>
        <location evidence="1">Membrane</location>
        <topology evidence="1">Single-pass membrane protein</topology>
    </subcellularLocation>
</comment>
<dbReference type="RefSeq" id="WP_051550983.1">
    <property type="nucleotide sequence ID" value="NZ_CAAAHN010000001.1"/>
</dbReference>
<dbReference type="STRING" id="45065.Lgee_1049"/>
<dbReference type="OrthoDB" id="5555605at2"/>
<evidence type="ECO:0000256" key="2">
    <source>
        <dbReference type="ARBA" id="ARBA00022692"/>
    </source>
</evidence>
<dbReference type="GO" id="GO:0005886">
    <property type="term" value="C:plasma membrane"/>
    <property type="evidence" value="ECO:0007669"/>
    <property type="project" value="InterPro"/>
</dbReference>
<protein>
    <submittedName>
        <fullName evidence="6">Periplasmic protein</fullName>
    </submittedName>
</protein>
<evidence type="ECO:0000256" key="3">
    <source>
        <dbReference type="ARBA" id="ARBA00022989"/>
    </source>
</evidence>
<evidence type="ECO:0000313" key="7">
    <source>
        <dbReference type="Proteomes" id="UP000054785"/>
    </source>
</evidence>
<keyword evidence="7" id="KW-1185">Reference proteome</keyword>
<dbReference type="GO" id="GO:0009306">
    <property type="term" value="P:protein secretion"/>
    <property type="evidence" value="ECO:0007669"/>
    <property type="project" value="InterPro"/>
</dbReference>
<keyword evidence="2" id="KW-0812">Transmembrane</keyword>
<proteinExistence type="predicted"/>
<organism evidence="6 7">
    <name type="scientific">Legionella geestiana</name>
    <dbReference type="NCBI Taxonomy" id="45065"/>
    <lineage>
        <taxon>Bacteria</taxon>
        <taxon>Pseudomonadati</taxon>
        <taxon>Pseudomonadota</taxon>
        <taxon>Gammaproteobacteria</taxon>
        <taxon>Legionellales</taxon>
        <taxon>Legionellaceae</taxon>
        <taxon>Legionella</taxon>
    </lineage>
</organism>
<evidence type="ECO:0000259" key="5">
    <source>
        <dbReference type="Pfam" id="PF04357"/>
    </source>
</evidence>
<sequence length="688" mass="73653">MNLLRLILRPLLSLLLLVCLLTGGTLYLVLLTQAGPPLLFAGARLAGIDVRAENLEGNLREGVRFKRIFLNGAPLFPAPGMLRLQIDLHAIDAIFRLGENVILLEKKPEKPLQVHASLPAPHLFHPSLRPLKANITLDASVESRDSLNLNGTVGHMRFAPTPGSVLSADGALLHAKITESGLVADACLMLDASHAVTMKAELKGYRLGIPDNKQPLFVKVHAAATVSEVLQKTALTLPVSGGAVDVQMNIGETVGAPDIRARLHLEKVRITPPETGIAFMLPDLQLETHNRAWTVLASLESGERVLHLQGDGALSPLSGSLHVQGEQFPVIKTPEFAVSLSPNLVLTHEQNTFFVRGTVGIPEARIAPMRFQNTVTLSDDVVLVGKETPKSSPLPPIGLDVTATMGEKVEIDVHGLKARLTGSLKIRETPPAPLTIDGELALIDGRYKAYGQNLTLTKGALNFSGADIDNPFLRLRAERAFGGDNHLSSQSTLFDFTNTRPGASSVPENLRAVGVDVQGRLSTPKVQLYSTPAGLTQADMLSMLLLGKPASQANKAGARLLLTALSAMNTGKGAKSMELIQELQQKTGIDVNMQDVARVNRQTGAITESTSLVVGKSIGKRLYLSYNSGLSQPGNNLLTLRYLLNAFLSLQISSGNSANGLDILYTHSGALRKTPEPSPISMKASESH</sequence>
<evidence type="ECO:0000256" key="1">
    <source>
        <dbReference type="ARBA" id="ARBA00004167"/>
    </source>
</evidence>
<name>A0A0W0TXU2_9GAMM</name>
<dbReference type="PANTHER" id="PTHR36985">
    <property type="entry name" value="TRANSLOCATION AND ASSEMBLY MODULE SUBUNIT TAMB"/>
    <property type="match status" value="1"/>
</dbReference>
<gene>
    <name evidence="6" type="ORF">Lgee_1049</name>
</gene>
<dbReference type="GO" id="GO:0097347">
    <property type="term" value="C:TAM protein secretion complex"/>
    <property type="evidence" value="ECO:0007669"/>
    <property type="project" value="TreeGrafter"/>
</dbReference>